<evidence type="ECO:0000256" key="1">
    <source>
        <dbReference type="ARBA" id="ARBA00004173"/>
    </source>
</evidence>
<dbReference type="InterPro" id="IPR049942">
    <property type="entry name" value="DML1/Misato"/>
</dbReference>
<gene>
    <name evidence="6" type="ORF">RUM44_005471</name>
</gene>
<evidence type="ECO:0000256" key="2">
    <source>
        <dbReference type="ARBA" id="ARBA00008507"/>
    </source>
</evidence>
<evidence type="ECO:0000259" key="4">
    <source>
        <dbReference type="Pfam" id="PF10644"/>
    </source>
</evidence>
<evidence type="ECO:0000259" key="5">
    <source>
        <dbReference type="Pfam" id="PF14881"/>
    </source>
</evidence>
<reference evidence="6 7" key="1">
    <citation type="submission" date="2023-09" db="EMBL/GenBank/DDBJ databases">
        <title>Genomes of two closely related lineages of the louse Polyplax serrata with different host specificities.</title>
        <authorList>
            <person name="Martinu J."/>
            <person name="Tarabai H."/>
            <person name="Stefka J."/>
            <person name="Hypsa V."/>
        </authorList>
    </citation>
    <scope>NUCLEOTIDE SEQUENCE [LARGE SCALE GENOMIC DNA]</scope>
    <source>
        <strain evidence="6">98ZLc_SE</strain>
    </source>
</reference>
<comment type="similarity">
    <text evidence="2">Belongs to the misato family.</text>
</comment>
<dbReference type="Pfam" id="PF10644">
    <property type="entry name" value="Misat_Tub_SegII"/>
    <property type="match status" value="1"/>
</dbReference>
<name>A0ABR1AD45_POLSC</name>
<evidence type="ECO:0008006" key="8">
    <source>
        <dbReference type="Google" id="ProtNLM"/>
    </source>
</evidence>
<dbReference type="InterPro" id="IPR029209">
    <property type="entry name" value="DML1/Misato_tubulin"/>
</dbReference>
<organism evidence="6 7">
    <name type="scientific">Polyplax serrata</name>
    <name type="common">Common mouse louse</name>
    <dbReference type="NCBI Taxonomy" id="468196"/>
    <lineage>
        <taxon>Eukaryota</taxon>
        <taxon>Metazoa</taxon>
        <taxon>Ecdysozoa</taxon>
        <taxon>Arthropoda</taxon>
        <taxon>Hexapoda</taxon>
        <taxon>Insecta</taxon>
        <taxon>Pterygota</taxon>
        <taxon>Neoptera</taxon>
        <taxon>Paraneoptera</taxon>
        <taxon>Psocodea</taxon>
        <taxon>Troctomorpha</taxon>
        <taxon>Phthiraptera</taxon>
        <taxon>Anoplura</taxon>
        <taxon>Polyplacidae</taxon>
        <taxon>Polyplax</taxon>
    </lineage>
</organism>
<dbReference type="Pfam" id="PF14881">
    <property type="entry name" value="Tubulin_3"/>
    <property type="match status" value="1"/>
</dbReference>
<comment type="subcellular location">
    <subcellularLocation>
        <location evidence="1">Mitochondrion</location>
    </subcellularLocation>
</comment>
<accession>A0ABR1AD45</accession>
<protein>
    <recommendedName>
        <fullName evidence="8">Protein misato</fullName>
    </recommendedName>
</protein>
<dbReference type="InterPro" id="IPR019605">
    <property type="entry name" value="Misato_II_tubulin-like"/>
</dbReference>
<feature type="domain" description="DML1/Misato tubulin" evidence="5">
    <location>
        <begin position="131"/>
        <end position="311"/>
    </location>
</feature>
<keyword evidence="7" id="KW-1185">Reference proteome</keyword>
<dbReference type="PANTHER" id="PTHR13391:SF0">
    <property type="entry name" value="PROTEIN MISATO HOMOLOG 1"/>
    <property type="match status" value="1"/>
</dbReference>
<evidence type="ECO:0000256" key="3">
    <source>
        <dbReference type="ARBA" id="ARBA00023128"/>
    </source>
</evidence>
<dbReference type="InterPro" id="IPR036525">
    <property type="entry name" value="Tubulin/FtsZ_GTPase_sf"/>
</dbReference>
<dbReference type="PANTHER" id="PTHR13391">
    <property type="entry name" value="MITOCHONDRIAL DISTRIBUTION REGULATOR MISATO"/>
    <property type="match status" value="1"/>
</dbReference>
<dbReference type="Gene3D" id="3.40.50.1440">
    <property type="entry name" value="Tubulin/FtsZ, GTPase domain"/>
    <property type="match status" value="1"/>
</dbReference>
<dbReference type="CDD" id="cd06060">
    <property type="entry name" value="misato"/>
    <property type="match status" value="1"/>
</dbReference>
<dbReference type="EMBL" id="JAWJWF010000058">
    <property type="protein sequence ID" value="KAK6616808.1"/>
    <property type="molecule type" value="Genomic_DNA"/>
</dbReference>
<comment type="caution">
    <text evidence="6">The sequence shown here is derived from an EMBL/GenBank/DDBJ whole genome shotgun (WGS) entry which is preliminary data.</text>
</comment>
<dbReference type="SUPFAM" id="SSF52490">
    <property type="entry name" value="Tubulin nucleotide-binding domain-like"/>
    <property type="match status" value="1"/>
</dbReference>
<keyword evidence="3" id="KW-0496">Mitochondrion</keyword>
<proteinExistence type="inferred from homology"/>
<dbReference type="Proteomes" id="UP001359485">
    <property type="component" value="Unassembled WGS sequence"/>
</dbReference>
<sequence>MSSREVLTFQFGNYSNYVGAHWWNIQESYFQYDDRNPSDINHDVLFREGKTLKGHTTFTPRLILVDKAENLVNVPTISESPTKSESLASNEYKMISVQEQNIPEKHEFVKDLEKLDKGQRVDFSSKDYNFSETVRTWCDYLRTRYHPKSVATFHNSLQTDLFHSGVDIYSCIESDFVERVRSYMEECDNLQGFQVVVDATDGFGGLTDSALTHLREEYSSKSIFTVPVICSHSESNTPLDDIKRTINIMLTYQKLSEHSCLVVPLGTTTSAWRSLGPPVDFPNLMYNPENSYETSAVLASYLDTVTLKYRLREDYNHIYDMVSGLNYYNKKICAASLSLPFPIAPNSYLLDTLENLDDSLPLWSQMTPGCEISDDTILYQRITVRGIPLSRLRNPSVVRQNSRAHACTSVEELVHLYLSFRLETISDVASAKVPLKTVLPFPRIFSPHVSPLGSVDETSTRMDNYSVASCPVITGVHCCKGVGRMLDSLHKCVKSVNIKRFHHFLGAHMDVDEFNECLDKVLAMGYGYASDVELR</sequence>
<evidence type="ECO:0000313" key="7">
    <source>
        <dbReference type="Proteomes" id="UP001359485"/>
    </source>
</evidence>
<evidence type="ECO:0000313" key="6">
    <source>
        <dbReference type="EMBL" id="KAK6616808.1"/>
    </source>
</evidence>
<feature type="domain" description="Misato Segment II tubulin-like" evidence="4">
    <location>
        <begin position="4"/>
        <end position="114"/>
    </location>
</feature>